<name>A0A166DZY3_9EURY</name>
<keyword evidence="5 8" id="KW-0560">Oxidoreductase</keyword>
<dbReference type="GO" id="GO:0046526">
    <property type="term" value="F:D-xylulose reductase activity"/>
    <property type="evidence" value="ECO:0007669"/>
    <property type="project" value="UniProtKB-EC"/>
</dbReference>
<dbReference type="Gene3D" id="3.90.180.10">
    <property type="entry name" value="Medium-chain alcohol dehydrogenases, catalytic domain"/>
    <property type="match status" value="1"/>
</dbReference>
<evidence type="ECO:0000256" key="3">
    <source>
        <dbReference type="ARBA" id="ARBA00022723"/>
    </source>
</evidence>
<dbReference type="GO" id="GO:0030554">
    <property type="term" value="F:adenyl nucleotide binding"/>
    <property type="evidence" value="ECO:0007669"/>
    <property type="project" value="UniProtKB-ARBA"/>
</dbReference>
<evidence type="ECO:0000256" key="4">
    <source>
        <dbReference type="ARBA" id="ARBA00022833"/>
    </source>
</evidence>
<dbReference type="InterPro" id="IPR013149">
    <property type="entry name" value="ADH-like_C"/>
</dbReference>
<comment type="cofactor">
    <cofactor evidence="1">
        <name>Zn(2+)</name>
        <dbReference type="ChEBI" id="CHEBI:29105"/>
    </cofactor>
</comment>
<dbReference type="GO" id="GO:0043168">
    <property type="term" value="F:anion binding"/>
    <property type="evidence" value="ECO:0007669"/>
    <property type="project" value="UniProtKB-ARBA"/>
</dbReference>
<dbReference type="InterPro" id="IPR034710">
    <property type="entry name" value="TarJ"/>
</dbReference>
<sequence>MINTIYRLVAPKLFEEGYEEVFLEDNVVIRPTHLSICQADQRYYNGSRDPGILAKKLPLVLIHECIGEVIKDNTETFSSGDMVVIIPNTPTEYDHIISENYLKSSKFRSSDFNGFMQDYIISSPDRLIKLPLNINKKVASFTELVSVSVHAITKFSKISHNRKNIIGVWGDGNLGYITSLLLTVFFPDSKVIVFGTNDEKLNMFSFVDKTFKINEIPSGLTVDHAFECVGGRKSQIAINQIIDYIEPEGTVSILGVSEYPIQINTRMILEKGISVFGSSRSGKEDFINTMRIFKNHPIILSYLENIISNVFKIRYLTDINEAFERDFNSNFGKTILIWDK</sequence>
<protein>
    <submittedName>
        <fullName evidence="8">D-xylulose reductase</fullName>
        <ecNumber evidence="8">1.1.1.9</ecNumber>
    </submittedName>
</protein>
<proteinExistence type="inferred from homology"/>
<dbReference type="GO" id="GO:0044281">
    <property type="term" value="P:small molecule metabolic process"/>
    <property type="evidence" value="ECO:0007669"/>
    <property type="project" value="UniProtKB-ARBA"/>
</dbReference>
<dbReference type="Pfam" id="PF00107">
    <property type="entry name" value="ADH_zinc_N"/>
    <property type="match status" value="1"/>
</dbReference>
<evidence type="ECO:0000313" key="9">
    <source>
        <dbReference type="Proteomes" id="UP000077275"/>
    </source>
</evidence>
<dbReference type="InterPro" id="IPR013154">
    <property type="entry name" value="ADH-like_N"/>
</dbReference>
<dbReference type="GO" id="GO:0046872">
    <property type="term" value="F:metal ion binding"/>
    <property type="evidence" value="ECO:0007669"/>
    <property type="project" value="UniProtKB-KW"/>
</dbReference>
<keyword evidence="4" id="KW-0862">Zinc</keyword>
<feature type="domain" description="Alcohol dehydrogenase-like C-terminal" evidence="6">
    <location>
        <begin position="213"/>
        <end position="293"/>
    </location>
</feature>
<dbReference type="SUPFAM" id="SSF50129">
    <property type="entry name" value="GroES-like"/>
    <property type="match status" value="1"/>
</dbReference>
<keyword evidence="9" id="KW-1185">Reference proteome</keyword>
<dbReference type="RefSeq" id="WP_067259595.1">
    <property type="nucleotide sequence ID" value="NZ_LWMW01000098.1"/>
</dbReference>
<comment type="caution">
    <text evidence="8">The sequence shown here is derived from an EMBL/GenBank/DDBJ whole genome shotgun (WGS) entry which is preliminary data.</text>
</comment>
<dbReference type="OrthoDB" id="73567at2157"/>
<gene>
    <name evidence="8" type="ORF">MBCUT_09950</name>
</gene>
<organism evidence="8 9">
    <name type="scientific">Methanobrevibacter cuticularis</name>
    <dbReference type="NCBI Taxonomy" id="47311"/>
    <lineage>
        <taxon>Archaea</taxon>
        <taxon>Methanobacteriati</taxon>
        <taxon>Methanobacteriota</taxon>
        <taxon>Methanomada group</taxon>
        <taxon>Methanobacteria</taxon>
        <taxon>Methanobacteriales</taxon>
        <taxon>Methanobacteriaceae</taxon>
        <taxon>Methanobrevibacter</taxon>
    </lineage>
</organism>
<evidence type="ECO:0000256" key="2">
    <source>
        <dbReference type="ARBA" id="ARBA00008072"/>
    </source>
</evidence>
<dbReference type="InterPro" id="IPR036291">
    <property type="entry name" value="NAD(P)-bd_dom_sf"/>
</dbReference>
<dbReference type="PANTHER" id="PTHR43350:SF19">
    <property type="entry name" value="D-GULOSIDE 3-DEHYDROGENASE"/>
    <property type="match status" value="1"/>
</dbReference>
<reference evidence="8 9" key="1">
    <citation type="submission" date="2016-04" db="EMBL/GenBank/DDBJ databases">
        <title>Genome sequence of Methanobrevibacter cuticularis DSM 11139.</title>
        <authorList>
            <person name="Poehlein A."/>
            <person name="Seedorf H."/>
            <person name="Daniel R."/>
        </authorList>
    </citation>
    <scope>NUCLEOTIDE SEQUENCE [LARGE SCALE GENOMIC DNA]</scope>
    <source>
        <strain evidence="8 9">DSM 11139</strain>
    </source>
</reference>
<dbReference type="EC" id="1.1.1.9" evidence="8"/>
<comment type="similarity">
    <text evidence="2">Belongs to the zinc-containing alcohol dehydrogenase family.</text>
</comment>
<dbReference type="Gene3D" id="3.40.50.720">
    <property type="entry name" value="NAD(P)-binding Rossmann-like Domain"/>
    <property type="match status" value="1"/>
</dbReference>
<feature type="domain" description="Alcohol dehydrogenase-like N-terminal" evidence="7">
    <location>
        <begin position="25"/>
        <end position="131"/>
    </location>
</feature>
<dbReference type="EMBL" id="LWMW01000098">
    <property type="protein sequence ID" value="KZX16129.1"/>
    <property type="molecule type" value="Genomic_DNA"/>
</dbReference>
<dbReference type="InterPro" id="IPR011032">
    <property type="entry name" value="GroES-like_sf"/>
</dbReference>
<evidence type="ECO:0000256" key="5">
    <source>
        <dbReference type="ARBA" id="ARBA00023002"/>
    </source>
</evidence>
<keyword evidence="3" id="KW-0479">Metal-binding</keyword>
<dbReference type="STRING" id="47311.MBCUT_09950"/>
<accession>A0A166DZY3</accession>
<evidence type="ECO:0000256" key="1">
    <source>
        <dbReference type="ARBA" id="ARBA00001947"/>
    </source>
</evidence>
<dbReference type="PANTHER" id="PTHR43350">
    <property type="entry name" value="NAD-DEPENDENT ALCOHOL DEHYDROGENASE"/>
    <property type="match status" value="1"/>
</dbReference>
<dbReference type="HAMAP" id="MF_02069">
    <property type="entry name" value="TarJ"/>
    <property type="match status" value="1"/>
</dbReference>
<dbReference type="SUPFAM" id="SSF51735">
    <property type="entry name" value="NAD(P)-binding Rossmann-fold domains"/>
    <property type="match status" value="1"/>
</dbReference>
<dbReference type="PATRIC" id="fig|47311.3.peg.1098"/>
<evidence type="ECO:0000259" key="7">
    <source>
        <dbReference type="Pfam" id="PF08240"/>
    </source>
</evidence>
<dbReference type="Pfam" id="PF08240">
    <property type="entry name" value="ADH_N"/>
    <property type="match status" value="1"/>
</dbReference>
<evidence type="ECO:0000259" key="6">
    <source>
        <dbReference type="Pfam" id="PF00107"/>
    </source>
</evidence>
<dbReference type="Proteomes" id="UP000077275">
    <property type="component" value="Unassembled WGS sequence"/>
</dbReference>
<dbReference type="AlphaFoldDB" id="A0A166DZY3"/>
<evidence type="ECO:0000313" key="8">
    <source>
        <dbReference type="EMBL" id="KZX16129.1"/>
    </source>
</evidence>
<dbReference type="GO" id="GO:0050256">
    <property type="term" value="F:ribitol-5-phosphate 2-dehydrogenase [NAD(P)+] activity"/>
    <property type="evidence" value="ECO:0007669"/>
    <property type="project" value="InterPro"/>
</dbReference>